<gene>
    <name evidence="1" type="ORF">BO97DRAFT_423094</name>
</gene>
<keyword evidence="2" id="KW-1185">Reference proteome</keyword>
<dbReference type="VEuPathDB" id="FungiDB:BO97DRAFT_423094"/>
<protein>
    <submittedName>
        <fullName evidence="1">Uncharacterized protein</fullName>
    </submittedName>
</protein>
<reference evidence="1 2" key="1">
    <citation type="submission" date="2018-02" db="EMBL/GenBank/DDBJ databases">
        <title>The genomes of Aspergillus section Nigri reveals drivers in fungal speciation.</title>
        <authorList>
            <consortium name="DOE Joint Genome Institute"/>
            <person name="Vesth T.C."/>
            <person name="Nybo J."/>
            <person name="Theobald S."/>
            <person name="Brandl J."/>
            <person name="Frisvad J.C."/>
            <person name="Nielsen K.F."/>
            <person name="Lyhne E.K."/>
            <person name="Kogle M.E."/>
            <person name="Kuo A."/>
            <person name="Riley R."/>
            <person name="Clum A."/>
            <person name="Nolan M."/>
            <person name="Lipzen A."/>
            <person name="Salamov A."/>
            <person name="Henrissat B."/>
            <person name="Wiebenga A."/>
            <person name="De vries R.P."/>
            <person name="Grigoriev I.V."/>
            <person name="Mortensen U.H."/>
            <person name="Andersen M.R."/>
            <person name="Baker S.E."/>
        </authorList>
    </citation>
    <scope>NUCLEOTIDE SEQUENCE [LARGE SCALE GENOMIC DNA]</scope>
    <source>
        <strain evidence="1 2">CBS 101889</strain>
    </source>
</reference>
<dbReference type="Proteomes" id="UP000248961">
    <property type="component" value="Unassembled WGS sequence"/>
</dbReference>
<sequence length="398" mass="46090">MASSLTIHDFATLCVYSLKRLYELNWWGALEYVAWEAHSLDMNLEPQPQKRAELVSALSRLAVLLHESKFKYAWQRDPERVEDDCHRCLSIYTGILVQEADRSFDADDYRDYEMKLIHWVHERRGTWDTEKRTPRTELMGVQDRLIKCNLKRRHRFIHALVHAKTDQKELHRSLSVDKSHPQIINYMRALGRDKPSRQKQYMHCTAKPDDDESVRPQDYLPQCFKCSLDVSSQASNSMVKMQRLIDCASGKTCIVPSCRNSEALFFTKEDDWRGHMMREHPAYFEPLHSEGSHRHESTPADSEERLGSCPLCGWPEEGNVDLNMLLQHIAVELDFFAIGALPCTFLDWTPDALLEKGDEETKPPPDKWSLKNLRLGRPVAKPSAESDQLLAGLELNWA</sequence>
<accession>A0A395I3A2</accession>
<evidence type="ECO:0000313" key="1">
    <source>
        <dbReference type="EMBL" id="RAL14179.1"/>
    </source>
</evidence>
<organism evidence="1 2">
    <name type="scientific">Aspergillus homomorphus (strain CBS 101889)</name>
    <dbReference type="NCBI Taxonomy" id="1450537"/>
    <lineage>
        <taxon>Eukaryota</taxon>
        <taxon>Fungi</taxon>
        <taxon>Dikarya</taxon>
        <taxon>Ascomycota</taxon>
        <taxon>Pezizomycotina</taxon>
        <taxon>Eurotiomycetes</taxon>
        <taxon>Eurotiomycetidae</taxon>
        <taxon>Eurotiales</taxon>
        <taxon>Aspergillaceae</taxon>
        <taxon>Aspergillus</taxon>
        <taxon>Aspergillus subgen. Circumdati</taxon>
    </lineage>
</organism>
<dbReference type="EMBL" id="KZ824276">
    <property type="protein sequence ID" value="RAL14179.1"/>
    <property type="molecule type" value="Genomic_DNA"/>
</dbReference>
<proteinExistence type="predicted"/>
<evidence type="ECO:0000313" key="2">
    <source>
        <dbReference type="Proteomes" id="UP000248961"/>
    </source>
</evidence>
<dbReference type="RefSeq" id="XP_025553333.1">
    <property type="nucleotide sequence ID" value="XM_025696855.1"/>
</dbReference>
<dbReference type="GeneID" id="37201144"/>
<dbReference type="AlphaFoldDB" id="A0A395I3A2"/>
<name>A0A395I3A2_ASPHC</name>
<dbReference type="OrthoDB" id="5365701at2759"/>